<evidence type="ECO:0000259" key="16">
    <source>
        <dbReference type="Pfam" id="PF22461"/>
    </source>
</evidence>
<dbReference type="GO" id="GO:0015288">
    <property type="term" value="F:porin activity"/>
    <property type="evidence" value="ECO:0007669"/>
    <property type="project" value="UniProtKB-KW"/>
</dbReference>
<dbReference type="KEGG" id="bgoe:IFJ75_00570"/>
<protein>
    <submittedName>
        <fullName evidence="17">Polysaccharide export protein</fullName>
    </submittedName>
</protein>
<evidence type="ECO:0000313" key="17">
    <source>
        <dbReference type="EMBL" id="QTC93136.1"/>
    </source>
</evidence>
<keyword evidence="5" id="KW-0762">Sugar transport</keyword>
<accession>A0A975C3F9</accession>
<evidence type="ECO:0000256" key="5">
    <source>
        <dbReference type="ARBA" id="ARBA00022597"/>
    </source>
</evidence>
<dbReference type="PROSITE" id="PS51257">
    <property type="entry name" value="PROKAR_LIPOPROTEIN"/>
    <property type="match status" value="1"/>
</dbReference>
<evidence type="ECO:0000313" key="18">
    <source>
        <dbReference type="Proteomes" id="UP000663918"/>
    </source>
</evidence>
<keyword evidence="11" id="KW-0472">Membrane</keyword>
<dbReference type="RefSeq" id="WP_207932410.1">
    <property type="nucleotide sequence ID" value="NZ_CP062222.1"/>
</dbReference>
<name>A0A975C3F9_9CAUL</name>
<feature type="domain" description="Polysaccharide export protein N-terminal" evidence="15">
    <location>
        <begin position="46"/>
        <end position="120"/>
    </location>
</feature>
<dbReference type="Pfam" id="PF02563">
    <property type="entry name" value="Poly_export"/>
    <property type="match status" value="1"/>
</dbReference>
<dbReference type="GO" id="GO:0015159">
    <property type="term" value="F:polysaccharide transmembrane transporter activity"/>
    <property type="evidence" value="ECO:0007669"/>
    <property type="project" value="InterPro"/>
</dbReference>
<evidence type="ECO:0000256" key="3">
    <source>
        <dbReference type="ARBA" id="ARBA00022448"/>
    </source>
</evidence>
<evidence type="ECO:0000259" key="15">
    <source>
        <dbReference type="Pfam" id="PF02563"/>
    </source>
</evidence>
<keyword evidence="18" id="KW-1185">Reference proteome</keyword>
<dbReference type="EMBL" id="CP062222">
    <property type="protein sequence ID" value="QTC93136.1"/>
    <property type="molecule type" value="Genomic_DNA"/>
</dbReference>
<dbReference type="InterPro" id="IPR049712">
    <property type="entry name" value="Poly_export"/>
</dbReference>
<dbReference type="GO" id="GO:0009279">
    <property type="term" value="C:cell outer membrane"/>
    <property type="evidence" value="ECO:0007669"/>
    <property type="project" value="UniProtKB-SubCell"/>
</dbReference>
<dbReference type="PANTHER" id="PTHR33619:SF3">
    <property type="entry name" value="POLYSACCHARIDE EXPORT PROTEIN GFCE-RELATED"/>
    <property type="match status" value="1"/>
</dbReference>
<dbReference type="InterPro" id="IPR054765">
    <property type="entry name" value="SLBB_dom"/>
</dbReference>
<dbReference type="Proteomes" id="UP000663918">
    <property type="component" value="Chromosome"/>
</dbReference>
<evidence type="ECO:0000256" key="10">
    <source>
        <dbReference type="ARBA" id="ARBA00023114"/>
    </source>
</evidence>
<evidence type="ECO:0000256" key="12">
    <source>
        <dbReference type="ARBA" id="ARBA00023139"/>
    </source>
</evidence>
<keyword evidence="10" id="KW-0626">Porin</keyword>
<keyword evidence="4" id="KW-1134">Transmembrane beta strand</keyword>
<sequence length="199" mass="21237">MMTWLRGLFLGAVLLLGVAGCGGGGPAPGVTGPVTVADLQDAGVRTVPEYKLGPADKLRVNVFGEEALTGEFLVGGSGKVSLPLIGEVQAAGLTIAQFQEEIAQALRQGYINEPRVSAEVLNYRPFYILGEVNKPGEYPYTNNLTVLNAVATAEGFTYRADTRRVYIKRTDSAAEQAYPLNAVTQVAPGDTIRIGERFF</sequence>
<comment type="similarity">
    <text evidence="2">Belongs to the BexD/CtrA/VexA family.</text>
</comment>
<gene>
    <name evidence="17" type="ORF">IFJ75_00570</name>
</gene>
<dbReference type="Pfam" id="PF22461">
    <property type="entry name" value="SLBB_2"/>
    <property type="match status" value="1"/>
</dbReference>
<keyword evidence="8" id="KW-0625">Polysaccharide transport</keyword>
<evidence type="ECO:0000256" key="9">
    <source>
        <dbReference type="ARBA" id="ARBA00023065"/>
    </source>
</evidence>
<evidence type="ECO:0000256" key="2">
    <source>
        <dbReference type="ARBA" id="ARBA00009450"/>
    </source>
</evidence>
<dbReference type="GO" id="GO:0046930">
    <property type="term" value="C:pore complex"/>
    <property type="evidence" value="ECO:0007669"/>
    <property type="project" value="UniProtKB-KW"/>
</dbReference>
<dbReference type="Gene3D" id="3.30.1950.10">
    <property type="entry name" value="wza like domain"/>
    <property type="match status" value="1"/>
</dbReference>
<reference evidence="17" key="1">
    <citation type="submission" date="2020-09" db="EMBL/GenBank/DDBJ databases">
        <title>Brevundimonas sp. LVF2 isolated from a puddle in Goettingen, Germany.</title>
        <authorList>
            <person name="Friedrich I."/>
            <person name="Klassen A."/>
            <person name="Hannes N."/>
            <person name="Schneider D."/>
            <person name="Hertel R."/>
            <person name="Daniel R."/>
        </authorList>
    </citation>
    <scope>NUCLEOTIDE SEQUENCE</scope>
    <source>
        <strain evidence="17">LVF2</strain>
    </source>
</reference>
<dbReference type="PANTHER" id="PTHR33619">
    <property type="entry name" value="POLYSACCHARIDE EXPORT PROTEIN GFCE-RELATED"/>
    <property type="match status" value="1"/>
</dbReference>
<feature type="domain" description="SLBB" evidence="16">
    <location>
        <begin position="126"/>
        <end position="181"/>
    </location>
</feature>
<keyword evidence="7" id="KW-0732">Signal</keyword>
<proteinExistence type="inferred from homology"/>
<evidence type="ECO:0000256" key="13">
    <source>
        <dbReference type="ARBA" id="ARBA00023237"/>
    </source>
</evidence>
<evidence type="ECO:0000256" key="8">
    <source>
        <dbReference type="ARBA" id="ARBA00023047"/>
    </source>
</evidence>
<keyword evidence="9" id="KW-0406">Ion transport</keyword>
<comment type="subcellular location">
    <subcellularLocation>
        <location evidence="1">Cell outer membrane</location>
        <topology evidence="1">Multi-pass membrane protein</topology>
    </subcellularLocation>
</comment>
<dbReference type="GO" id="GO:0006811">
    <property type="term" value="P:monoatomic ion transport"/>
    <property type="evidence" value="ECO:0007669"/>
    <property type="project" value="UniProtKB-KW"/>
</dbReference>
<evidence type="ECO:0000256" key="14">
    <source>
        <dbReference type="ARBA" id="ARBA00023288"/>
    </source>
</evidence>
<keyword evidence="3" id="KW-0813">Transport</keyword>
<dbReference type="Gene3D" id="3.10.560.10">
    <property type="entry name" value="Outer membrane lipoprotein wza domain like"/>
    <property type="match status" value="1"/>
</dbReference>
<organism evidence="17 18">
    <name type="scientific">Brevundimonas goettingensis</name>
    <dbReference type="NCBI Taxonomy" id="2774190"/>
    <lineage>
        <taxon>Bacteria</taxon>
        <taxon>Pseudomonadati</taxon>
        <taxon>Pseudomonadota</taxon>
        <taxon>Alphaproteobacteria</taxon>
        <taxon>Caulobacterales</taxon>
        <taxon>Caulobacteraceae</taxon>
        <taxon>Brevundimonas</taxon>
    </lineage>
</organism>
<evidence type="ECO:0000256" key="11">
    <source>
        <dbReference type="ARBA" id="ARBA00023136"/>
    </source>
</evidence>
<evidence type="ECO:0000256" key="1">
    <source>
        <dbReference type="ARBA" id="ARBA00004571"/>
    </source>
</evidence>
<keyword evidence="12" id="KW-0564">Palmitate</keyword>
<evidence type="ECO:0000256" key="6">
    <source>
        <dbReference type="ARBA" id="ARBA00022692"/>
    </source>
</evidence>
<dbReference type="InterPro" id="IPR003715">
    <property type="entry name" value="Poly_export_N"/>
</dbReference>
<keyword evidence="13" id="KW-0998">Cell outer membrane</keyword>
<keyword evidence="6" id="KW-0812">Transmembrane</keyword>
<evidence type="ECO:0000256" key="7">
    <source>
        <dbReference type="ARBA" id="ARBA00022729"/>
    </source>
</evidence>
<keyword evidence="14" id="KW-0449">Lipoprotein</keyword>
<dbReference type="AlphaFoldDB" id="A0A975C3F9"/>
<evidence type="ECO:0000256" key="4">
    <source>
        <dbReference type="ARBA" id="ARBA00022452"/>
    </source>
</evidence>